<name>A0ABW4BZM5_9LACO</name>
<feature type="chain" id="PRO_5045968783" evidence="8">
    <location>
        <begin position="24"/>
        <end position="382"/>
    </location>
</feature>
<dbReference type="EMBL" id="JBHTOJ010000010">
    <property type="protein sequence ID" value="MFD1420220.1"/>
    <property type="molecule type" value="Genomic_DNA"/>
</dbReference>
<evidence type="ECO:0000256" key="2">
    <source>
        <dbReference type="ARBA" id="ARBA00022448"/>
    </source>
</evidence>
<comment type="caution">
    <text evidence="10">The sequence shown here is derived from an EMBL/GenBank/DDBJ whole genome shotgun (WGS) entry which is preliminary data.</text>
</comment>
<proteinExistence type="predicted"/>
<comment type="subcellular location">
    <subcellularLocation>
        <location evidence="1">Cell membrane</location>
        <topology evidence="1">Multi-pass membrane protein</topology>
    </subcellularLocation>
</comment>
<protein>
    <submittedName>
        <fullName evidence="10">MFS transporter</fullName>
    </submittedName>
</protein>
<dbReference type="InterPro" id="IPR050189">
    <property type="entry name" value="MFS_Efflux_Transporters"/>
</dbReference>
<keyword evidence="11" id="KW-1185">Reference proteome</keyword>
<dbReference type="Pfam" id="PF07690">
    <property type="entry name" value="MFS_1"/>
    <property type="match status" value="1"/>
</dbReference>
<keyword evidence="5 7" id="KW-1133">Transmembrane helix</keyword>
<feature type="signal peptide" evidence="8">
    <location>
        <begin position="1"/>
        <end position="23"/>
    </location>
</feature>
<keyword evidence="4 7" id="KW-0812">Transmembrane</keyword>
<evidence type="ECO:0000256" key="5">
    <source>
        <dbReference type="ARBA" id="ARBA00022989"/>
    </source>
</evidence>
<organism evidence="10 11">
    <name type="scientific">Lactiplantibacillus songbeiensis</name>
    <dbReference type="NCBI Taxonomy" id="2559920"/>
    <lineage>
        <taxon>Bacteria</taxon>
        <taxon>Bacillati</taxon>
        <taxon>Bacillota</taxon>
        <taxon>Bacilli</taxon>
        <taxon>Lactobacillales</taxon>
        <taxon>Lactobacillaceae</taxon>
        <taxon>Lactiplantibacillus</taxon>
    </lineage>
</organism>
<dbReference type="InterPro" id="IPR020846">
    <property type="entry name" value="MFS_dom"/>
</dbReference>
<evidence type="ECO:0000259" key="9">
    <source>
        <dbReference type="PROSITE" id="PS50850"/>
    </source>
</evidence>
<dbReference type="PROSITE" id="PS50850">
    <property type="entry name" value="MFS"/>
    <property type="match status" value="1"/>
</dbReference>
<feature type="transmembrane region" description="Helical" evidence="7">
    <location>
        <begin position="96"/>
        <end position="117"/>
    </location>
</feature>
<gene>
    <name evidence="10" type="ORF">ACFQ5L_04475</name>
</gene>
<feature type="transmembrane region" description="Helical" evidence="7">
    <location>
        <begin position="319"/>
        <end position="341"/>
    </location>
</feature>
<evidence type="ECO:0000256" key="1">
    <source>
        <dbReference type="ARBA" id="ARBA00004651"/>
    </source>
</evidence>
<keyword evidence="6 7" id="KW-0472">Membrane</keyword>
<feature type="transmembrane region" description="Helical" evidence="7">
    <location>
        <begin position="71"/>
        <end position="90"/>
    </location>
</feature>
<feature type="transmembrane region" description="Helical" evidence="7">
    <location>
        <begin position="353"/>
        <end position="373"/>
    </location>
</feature>
<keyword evidence="3" id="KW-1003">Cell membrane</keyword>
<feature type="transmembrane region" description="Helical" evidence="7">
    <location>
        <begin position="160"/>
        <end position="178"/>
    </location>
</feature>
<evidence type="ECO:0000313" key="11">
    <source>
        <dbReference type="Proteomes" id="UP001597188"/>
    </source>
</evidence>
<feature type="transmembrane region" description="Helical" evidence="7">
    <location>
        <begin position="286"/>
        <end position="307"/>
    </location>
</feature>
<feature type="transmembrane region" description="Helical" evidence="7">
    <location>
        <begin position="39"/>
        <end position="59"/>
    </location>
</feature>
<evidence type="ECO:0000313" key="10">
    <source>
        <dbReference type="EMBL" id="MFD1420220.1"/>
    </source>
</evidence>
<feature type="transmembrane region" description="Helical" evidence="7">
    <location>
        <begin position="129"/>
        <end position="154"/>
    </location>
</feature>
<feature type="transmembrane region" description="Helical" evidence="7">
    <location>
        <begin position="199"/>
        <end position="217"/>
    </location>
</feature>
<dbReference type="SUPFAM" id="SSF103473">
    <property type="entry name" value="MFS general substrate transporter"/>
    <property type="match status" value="1"/>
</dbReference>
<keyword evidence="2" id="KW-0813">Transport</keyword>
<dbReference type="PANTHER" id="PTHR43124:SF3">
    <property type="entry name" value="CHLORAMPHENICOL EFFLUX PUMP RV0191"/>
    <property type="match status" value="1"/>
</dbReference>
<evidence type="ECO:0000256" key="8">
    <source>
        <dbReference type="SAM" id="SignalP"/>
    </source>
</evidence>
<feature type="transmembrane region" description="Helical" evidence="7">
    <location>
        <begin position="237"/>
        <end position="254"/>
    </location>
</feature>
<feature type="domain" description="Major facilitator superfamily (MFS) profile" evidence="9">
    <location>
        <begin position="4"/>
        <end position="382"/>
    </location>
</feature>
<reference evidence="11" key="1">
    <citation type="journal article" date="2019" name="Int. J. Syst. Evol. Microbiol.">
        <title>The Global Catalogue of Microorganisms (GCM) 10K type strain sequencing project: providing services to taxonomists for standard genome sequencing and annotation.</title>
        <authorList>
            <consortium name="The Broad Institute Genomics Platform"/>
            <consortium name="The Broad Institute Genome Sequencing Center for Infectious Disease"/>
            <person name="Wu L."/>
            <person name="Ma J."/>
        </authorList>
    </citation>
    <scope>NUCLEOTIDE SEQUENCE [LARGE SCALE GENOMIC DNA]</scope>
    <source>
        <strain evidence="11">CCM 8931</strain>
    </source>
</reference>
<keyword evidence="8" id="KW-0732">Signal</keyword>
<feature type="transmembrane region" description="Helical" evidence="7">
    <location>
        <begin position="261"/>
        <end position="280"/>
    </location>
</feature>
<evidence type="ECO:0000256" key="7">
    <source>
        <dbReference type="SAM" id="Phobius"/>
    </source>
</evidence>
<dbReference type="PANTHER" id="PTHR43124">
    <property type="entry name" value="PURINE EFFLUX PUMP PBUE"/>
    <property type="match status" value="1"/>
</dbReference>
<sequence>MQRRLTASLLAISLLPMTTGVVASATPQVAKAFPAANTTTLNLVVTMPSFAMVVLVIVSGGLVRHWGSKRLVLSGLGLVAMASLLAALAPNLGWLLVARLLLGVGLGLYNALAVSLISRLFQGATRQRLLGYQNAVQGLGALVGALAVAGLLILSWRAAFLIYLVSVPILLAYARNVPEVRFTTRQWAVTPITARQWRQIGYYTGLLFLLMTFYMLANLKLPALFVQRHLGSASSGALLLAVMAGGTVLAGISYQSLKRRWSAGVLAVSCALMLTGYGCLALPQRWGLLISAIVVGVSFGWFVPEIFGAVTKIVDQTQANLVTTILMTSSNLANFTASFALLLLAPTGHLNQLIWHSGFIIVGLGILELGHWWHGRTRLVTD</sequence>
<evidence type="ECO:0000256" key="6">
    <source>
        <dbReference type="ARBA" id="ARBA00023136"/>
    </source>
</evidence>
<dbReference type="RefSeq" id="WP_137634176.1">
    <property type="nucleotide sequence ID" value="NZ_BJDL01000007.1"/>
</dbReference>
<dbReference type="Proteomes" id="UP001597188">
    <property type="component" value="Unassembled WGS sequence"/>
</dbReference>
<dbReference type="InterPro" id="IPR011701">
    <property type="entry name" value="MFS"/>
</dbReference>
<evidence type="ECO:0000256" key="4">
    <source>
        <dbReference type="ARBA" id="ARBA00022692"/>
    </source>
</evidence>
<evidence type="ECO:0000256" key="3">
    <source>
        <dbReference type="ARBA" id="ARBA00022475"/>
    </source>
</evidence>
<dbReference type="Gene3D" id="1.20.1250.20">
    <property type="entry name" value="MFS general substrate transporter like domains"/>
    <property type="match status" value="1"/>
</dbReference>
<accession>A0ABW4BZM5</accession>
<dbReference type="InterPro" id="IPR036259">
    <property type="entry name" value="MFS_trans_sf"/>
</dbReference>